<sequence>MANREPSPGGSPEGSGPEFCKYYAGSIRQT</sequence>
<dbReference type="EMBL" id="GBRH01160379">
    <property type="protein sequence ID" value="JAE37517.1"/>
    <property type="molecule type" value="Transcribed_RNA"/>
</dbReference>
<proteinExistence type="predicted"/>
<feature type="region of interest" description="Disordered" evidence="1">
    <location>
        <begin position="1"/>
        <end position="20"/>
    </location>
</feature>
<name>A0A0A9HL83_ARUDO</name>
<evidence type="ECO:0000313" key="2">
    <source>
        <dbReference type="EMBL" id="JAE37517.1"/>
    </source>
</evidence>
<evidence type="ECO:0000256" key="1">
    <source>
        <dbReference type="SAM" id="MobiDB-lite"/>
    </source>
</evidence>
<protein>
    <submittedName>
        <fullName evidence="2">Uncharacterized protein</fullName>
    </submittedName>
</protein>
<organism evidence="2">
    <name type="scientific">Arundo donax</name>
    <name type="common">Giant reed</name>
    <name type="synonym">Donax arundinaceus</name>
    <dbReference type="NCBI Taxonomy" id="35708"/>
    <lineage>
        <taxon>Eukaryota</taxon>
        <taxon>Viridiplantae</taxon>
        <taxon>Streptophyta</taxon>
        <taxon>Embryophyta</taxon>
        <taxon>Tracheophyta</taxon>
        <taxon>Spermatophyta</taxon>
        <taxon>Magnoliopsida</taxon>
        <taxon>Liliopsida</taxon>
        <taxon>Poales</taxon>
        <taxon>Poaceae</taxon>
        <taxon>PACMAD clade</taxon>
        <taxon>Arundinoideae</taxon>
        <taxon>Arundineae</taxon>
        <taxon>Arundo</taxon>
    </lineage>
</organism>
<reference evidence="2" key="2">
    <citation type="journal article" date="2015" name="Data Brief">
        <title>Shoot transcriptome of the giant reed, Arundo donax.</title>
        <authorList>
            <person name="Barrero R.A."/>
            <person name="Guerrero F.D."/>
            <person name="Moolhuijzen P."/>
            <person name="Goolsby J.A."/>
            <person name="Tidwell J."/>
            <person name="Bellgard S.E."/>
            <person name="Bellgard M.I."/>
        </authorList>
    </citation>
    <scope>NUCLEOTIDE SEQUENCE</scope>
    <source>
        <tissue evidence="2">Shoot tissue taken approximately 20 cm above the soil surface</tissue>
    </source>
</reference>
<dbReference type="AlphaFoldDB" id="A0A0A9HL83"/>
<accession>A0A0A9HL83</accession>
<feature type="compositionally biased region" description="Low complexity" evidence="1">
    <location>
        <begin position="1"/>
        <end position="18"/>
    </location>
</feature>
<reference evidence="2" key="1">
    <citation type="submission" date="2014-09" db="EMBL/GenBank/DDBJ databases">
        <authorList>
            <person name="Magalhaes I.L.F."/>
            <person name="Oliveira U."/>
            <person name="Santos F.R."/>
            <person name="Vidigal T.H.D.A."/>
            <person name="Brescovit A.D."/>
            <person name="Santos A.J."/>
        </authorList>
    </citation>
    <scope>NUCLEOTIDE SEQUENCE</scope>
    <source>
        <tissue evidence="2">Shoot tissue taken approximately 20 cm above the soil surface</tissue>
    </source>
</reference>